<evidence type="ECO:0000313" key="2">
    <source>
        <dbReference type="Proteomes" id="UP000805193"/>
    </source>
</evidence>
<sequence length="179" mass="18045">MAAGLMGCRATKDVGAAGAAQGTVGRSHPLQDGPADPAYAGDAAAGHNGPSPPGMYLKGPPLSAGHQICAGESSPAPRTAALHPTFRGRSAVGPSKTAPPTEPAAQCTAEQLRLHCPLCGVPEKSRAAHIRGQLHGERADADRIARINRLGVARPGAGHRADPAPSAGPPAPARRTPQR</sequence>
<organism evidence="1 2">
    <name type="scientific">Ixodes persulcatus</name>
    <name type="common">Taiga tick</name>
    <dbReference type="NCBI Taxonomy" id="34615"/>
    <lineage>
        <taxon>Eukaryota</taxon>
        <taxon>Metazoa</taxon>
        <taxon>Ecdysozoa</taxon>
        <taxon>Arthropoda</taxon>
        <taxon>Chelicerata</taxon>
        <taxon>Arachnida</taxon>
        <taxon>Acari</taxon>
        <taxon>Parasitiformes</taxon>
        <taxon>Ixodida</taxon>
        <taxon>Ixodoidea</taxon>
        <taxon>Ixodidae</taxon>
        <taxon>Ixodinae</taxon>
        <taxon>Ixodes</taxon>
    </lineage>
</organism>
<reference evidence="1 2" key="1">
    <citation type="journal article" date="2020" name="Cell">
        <title>Large-Scale Comparative Analyses of Tick Genomes Elucidate Their Genetic Diversity and Vector Capacities.</title>
        <authorList>
            <consortium name="Tick Genome and Microbiome Consortium (TIGMIC)"/>
            <person name="Jia N."/>
            <person name="Wang J."/>
            <person name="Shi W."/>
            <person name="Du L."/>
            <person name="Sun Y."/>
            <person name="Zhan W."/>
            <person name="Jiang J.F."/>
            <person name="Wang Q."/>
            <person name="Zhang B."/>
            <person name="Ji P."/>
            <person name="Bell-Sakyi L."/>
            <person name="Cui X.M."/>
            <person name="Yuan T.T."/>
            <person name="Jiang B.G."/>
            <person name="Yang W.F."/>
            <person name="Lam T.T."/>
            <person name="Chang Q.C."/>
            <person name="Ding S.J."/>
            <person name="Wang X.J."/>
            <person name="Zhu J.G."/>
            <person name="Ruan X.D."/>
            <person name="Zhao L."/>
            <person name="Wei J.T."/>
            <person name="Ye R.Z."/>
            <person name="Que T.C."/>
            <person name="Du C.H."/>
            <person name="Zhou Y.H."/>
            <person name="Cheng J.X."/>
            <person name="Dai P.F."/>
            <person name="Guo W.B."/>
            <person name="Han X.H."/>
            <person name="Huang E.J."/>
            <person name="Li L.F."/>
            <person name="Wei W."/>
            <person name="Gao Y.C."/>
            <person name="Liu J.Z."/>
            <person name="Shao H.Z."/>
            <person name="Wang X."/>
            <person name="Wang C.C."/>
            <person name="Yang T.C."/>
            <person name="Huo Q.B."/>
            <person name="Li W."/>
            <person name="Chen H.Y."/>
            <person name="Chen S.E."/>
            <person name="Zhou L.G."/>
            <person name="Ni X.B."/>
            <person name="Tian J.H."/>
            <person name="Sheng Y."/>
            <person name="Liu T."/>
            <person name="Pan Y.S."/>
            <person name="Xia L.Y."/>
            <person name="Li J."/>
            <person name="Zhao F."/>
            <person name="Cao W.C."/>
        </authorList>
    </citation>
    <scope>NUCLEOTIDE SEQUENCE [LARGE SCALE GENOMIC DNA]</scope>
    <source>
        <strain evidence="1">Iper-2018</strain>
    </source>
</reference>
<comment type="caution">
    <text evidence="1">The sequence shown here is derived from an EMBL/GenBank/DDBJ whole genome shotgun (WGS) entry which is preliminary data.</text>
</comment>
<dbReference type="Proteomes" id="UP000805193">
    <property type="component" value="Unassembled WGS sequence"/>
</dbReference>
<evidence type="ECO:0000313" key="1">
    <source>
        <dbReference type="EMBL" id="KAG0435400.1"/>
    </source>
</evidence>
<gene>
    <name evidence="1" type="ORF">HPB47_018510</name>
</gene>
<keyword evidence="2" id="KW-1185">Reference proteome</keyword>
<proteinExistence type="predicted"/>
<accession>A0AC60QLD6</accession>
<protein>
    <submittedName>
        <fullName evidence="1">Uncharacterized protein</fullName>
    </submittedName>
</protein>
<dbReference type="EMBL" id="JABSTQ010007654">
    <property type="protein sequence ID" value="KAG0435400.1"/>
    <property type="molecule type" value="Genomic_DNA"/>
</dbReference>
<name>A0AC60QLD6_IXOPE</name>